<accession>A0A8R7QWY6</accession>
<dbReference type="RefSeq" id="XP_048544930.1">
    <property type="nucleotide sequence ID" value="XM_048688973.1"/>
</dbReference>
<evidence type="ECO:0000256" key="4">
    <source>
        <dbReference type="ARBA" id="ARBA00023163"/>
    </source>
</evidence>
<dbReference type="GO" id="GO:0005634">
    <property type="term" value="C:nucleus"/>
    <property type="evidence" value="ECO:0007669"/>
    <property type="project" value="UniProtKB-SubCell"/>
</dbReference>
<evidence type="ECO:0000256" key="3">
    <source>
        <dbReference type="ARBA" id="ARBA00023125"/>
    </source>
</evidence>
<dbReference type="GeneID" id="125523908"/>
<reference evidence="7" key="3">
    <citation type="submission" date="2022-06" db="UniProtKB">
        <authorList>
            <consortium name="EnsemblPlants"/>
        </authorList>
    </citation>
    <scope>IDENTIFICATION</scope>
</reference>
<evidence type="ECO:0000313" key="8">
    <source>
        <dbReference type="Proteomes" id="UP000015106"/>
    </source>
</evidence>
<dbReference type="KEGG" id="tua:125523908"/>
<dbReference type="OrthoDB" id="10300056at2759"/>
<dbReference type="PANTHER" id="PTHR31744:SF103">
    <property type="entry name" value="NAC DOMAIN-CONTAINING PROTEIN"/>
    <property type="match status" value="1"/>
</dbReference>
<organism evidence="7 8">
    <name type="scientific">Triticum urartu</name>
    <name type="common">Red wild einkorn</name>
    <name type="synonym">Crithodium urartu</name>
    <dbReference type="NCBI Taxonomy" id="4572"/>
    <lineage>
        <taxon>Eukaryota</taxon>
        <taxon>Viridiplantae</taxon>
        <taxon>Streptophyta</taxon>
        <taxon>Embryophyta</taxon>
        <taxon>Tracheophyta</taxon>
        <taxon>Spermatophyta</taxon>
        <taxon>Magnoliopsida</taxon>
        <taxon>Liliopsida</taxon>
        <taxon>Poales</taxon>
        <taxon>Poaceae</taxon>
        <taxon>BOP clade</taxon>
        <taxon>Pooideae</taxon>
        <taxon>Triticodae</taxon>
        <taxon>Triticeae</taxon>
        <taxon>Triticinae</taxon>
        <taxon>Triticum</taxon>
    </lineage>
</organism>
<evidence type="ECO:0000259" key="6">
    <source>
        <dbReference type="PROSITE" id="PS51005"/>
    </source>
</evidence>
<comment type="subcellular location">
    <subcellularLocation>
        <location evidence="1">Nucleus</location>
    </subcellularLocation>
</comment>
<proteinExistence type="predicted"/>
<evidence type="ECO:0000256" key="5">
    <source>
        <dbReference type="ARBA" id="ARBA00023242"/>
    </source>
</evidence>
<dbReference type="AlphaFoldDB" id="A0A8R7QWY6"/>
<dbReference type="InterPro" id="IPR003441">
    <property type="entry name" value="NAC-dom"/>
</dbReference>
<dbReference type="Pfam" id="PF02365">
    <property type="entry name" value="NAM"/>
    <property type="match status" value="1"/>
</dbReference>
<gene>
    <name evidence="7" type="primary">LOC125523908</name>
</gene>
<keyword evidence="8" id="KW-1185">Reference proteome</keyword>
<keyword evidence="5" id="KW-0539">Nucleus</keyword>
<reference evidence="8" key="1">
    <citation type="journal article" date="2013" name="Nature">
        <title>Draft genome of the wheat A-genome progenitor Triticum urartu.</title>
        <authorList>
            <person name="Ling H.Q."/>
            <person name="Zhao S."/>
            <person name="Liu D."/>
            <person name="Wang J."/>
            <person name="Sun H."/>
            <person name="Zhang C."/>
            <person name="Fan H."/>
            <person name="Li D."/>
            <person name="Dong L."/>
            <person name="Tao Y."/>
            <person name="Gao C."/>
            <person name="Wu H."/>
            <person name="Li Y."/>
            <person name="Cui Y."/>
            <person name="Guo X."/>
            <person name="Zheng S."/>
            <person name="Wang B."/>
            <person name="Yu K."/>
            <person name="Liang Q."/>
            <person name="Yang W."/>
            <person name="Lou X."/>
            <person name="Chen J."/>
            <person name="Feng M."/>
            <person name="Jian J."/>
            <person name="Zhang X."/>
            <person name="Luo G."/>
            <person name="Jiang Y."/>
            <person name="Liu J."/>
            <person name="Wang Z."/>
            <person name="Sha Y."/>
            <person name="Zhang B."/>
            <person name="Wu H."/>
            <person name="Tang D."/>
            <person name="Shen Q."/>
            <person name="Xue P."/>
            <person name="Zou S."/>
            <person name="Wang X."/>
            <person name="Liu X."/>
            <person name="Wang F."/>
            <person name="Yang Y."/>
            <person name="An X."/>
            <person name="Dong Z."/>
            <person name="Zhang K."/>
            <person name="Zhang X."/>
            <person name="Luo M.C."/>
            <person name="Dvorak J."/>
            <person name="Tong Y."/>
            <person name="Wang J."/>
            <person name="Yang H."/>
            <person name="Li Z."/>
            <person name="Wang D."/>
            <person name="Zhang A."/>
            <person name="Wang J."/>
        </authorList>
    </citation>
    <scope>NUCLEOTIDE SEQUENCE</scope>
    <source>
        <strain evidence="8">cv. G1812</strain>
    </source>
</reference>
<dbReference type="SUPFAM" id="SSF101941">
    <property type="entry name" value="NAC domain"/>
    <property type="match status" value="1"/>
</dbReference>
<dbReference type="PANTHER" id="PTHR31744">
    <property type="entry name" value="PROTEIN CUP-SHAPED COTYLEDON 2-RELATED"/>
    <property type="match status" value="1"/>
</dbReference>
<evidence type="ECO:0000313" key="7">
    <source>
        <dbReference type="EnsemblPlants" id="TuG1812G0700001994.01.T02"/>
    </source>
</evidence>
<reference evidence="7" key="2">
    <citation type="submission" date="2018-03" db="EMBL/GenBank/DDBJ databases">
        <title>The Triticum urartu genome reveals the dynamic nature of wheat genome evolution.</title>
        <authorList>
            <person name="Ling H."/>
            <person name="Ma B."/>
            <person name="Shi X."/>
            <person name="Liu H."/>
            <person name="Dong L."/>
            <person name="Sun H."/>
            <person name="Cao Y."/>
            <person name="Gao Q."/>
            <person name="Zheng S."/>
            <person name="Li Y."/>
            <person name="Yu Y."/>
            <person name="Du H."/>
            <person name="Qi M."/>
            <person name="Li Y."/>
            <person name="Yu H."/>
            <person name="Cui Y."/>
            <person name="Wang N."/>
            <person name="Chen C."/>
            <person name="Wu H."/>
            <person name="Zhao Y."/>
            <person name="Zhang J."/>
            <person name="Li Y."/>
            <person name="Zhou W."/>
            <person name="Zhang B."/>
            <person name="Hu W."/>
            <person name="Eijk M."/>
            <person name="Tang J."/>
            <person name="Witsenboer H."/>
            <person name="Zhao S."/>
            <person name="Li Z."/>
            <person name="Zhang A."/>
            <person name="Wang D."/>
            <person name="Liang C."/>
        </authorList>
    </citation>
    <scope>NUCLEOTIDE SEQUENCE [LARGE SCALE GENOMIC DNA]</scope>
    <source>
        <strain evidence="7">cv. G1812</strain>
    </source>
</reference>
<sequence length="349" mass="39367">MADHLQVQHHQQQLNLPPGFRFQPTDVEIITFYLVPKVLKKVFDTTVVKEVDLNKCEPWDLLKKVNMGEKGRYFFSQKGLKYSTGIRTNRATKAGYWKATGKDKEIIHPLTMSIIGMKKTLVFYKGRAPKGEKTNWIMHEYRLKSGKQPTPGLPADIAKATTINASSKGEYVVCRIFHKSTGLKKVMMPSYDMSIPMSMGQEKQQSFLKSSTLIPLMDYDMLSSLAPPPPLPETSLYQMHTFEAGSFAMGRVVLPMMNNHYFGNHYQQMMASPQSSMSSYNHHQQQQMMEMSVDQGFMVGVDPGYGSSSIVSHEDVVTWLSNNNQGNGGIATSGEILSMNMGMDGMWKY</sequence>
<dbReference type="GO" id="GO:0003677">
    <property type="term" value="F:DNA binding"/>
    <property type="evidence" value="ECO:0007669"/>
    <property type="project" value="UniProtKB-KW"/>
</dbReference>
<dbReference type="Gramene" id="TuG1812G0700001994.01.T02">
    <property type="protein sequence ID" value="TuG1812G0700001994.01.T02"/>
    <property type="gene ID" value="TuG1812G0700001994.01"/>
</dbReference>
<keyword evidence="4" id="KW-0804">Transcription</keyword>
<keyword evidence="3" id="KW-0238">DNA-binding</keyword>
<keyword evidence="2" id="KW-0805">Transcription regulation</keyword>
<evidence type="ECO:0000256" key="1">
    <source>
        <dbReference type="ARBA" id="ARBA00004123"/>
    </source>
</evidence>
<dbReference type="EnsemblPlants" id="TuG1812G0700001994.01.T02">
    <property type="protein sequence ID" value="TuG1812G0700001994.01.T02"/>
    <property type="gene ID" value="TuG1812G0700001994.01"/>
</dbReference>
<feature type="domain" description="NAC" evidence="6">
    <location>
        <begin position="16"/>
        <end position="179"/>
    </location>
</feature>
<evidence type="ECO:0000256" key="2">
    <source>
        <dbReference type="ARBA" id="ARBA00023015"/>
    </source>
</evidence>
<dbReference type="PROSITE" id="PS51005">
    <property type="entry name" value="NAC"/>
    <property type="match status" value="1"/>
</dbReference>
<dbReference type="FunFam" id="2.170.150.80:FF:000006">
    <property type="entry name" value="NAC domain-containing protein 100-like"/>
    <property type="match status" value="1"/>
</dbReference>
<protein>
    <recommendedName>
        <fullName evidence="6">NAC domain-containing protein</fullName>
    </recommendedName>
</protein>
<dbReference type="GO" id="GO:0006355">
    <property type="term" value="P:regulation of DNA-templated transcription"/>
    <property type="evidence" value="ECO:0007669"/>
    <property type="project" value="InterPro"/>
</dbReference>
<dbReference type="Gene3D" id="2.170.150.80">
    <property type="entry name" value="NAC domain"/>
    <property type="match status" value="1"/>
</dbReference>
<dbReference type="InterPro" id="IPR036093">
    <property type="entry name" value="NAC_dom_sf"/>
</dbReference>
<dbReference type="Proteomes" id="UP000015106">
    <property type="component" value="Chromosome 7"/>
</dbReference>
<name>A0A8R7QWY6_TRIUA</name>